<comment type="caution">
    <text evidence="1">The sequence shown here is derived from an EMBL/GenBank/DDBJ whole genome shotgun (WGS) entry which is preliminary data.</text>
</comment>
<reference evidence="1 2" key="1">
    <citation type="submission" date="2017-08" db="EMBL/GenBank/DDBJ databases">
        <title>Mechanisms for carbon and nitrogen cycling indicate functional differentiation within the Candidate Phyla Radiation.</title>
        <authorList>
            <person name="Danczak R.E."/>
            <person name="Johnston M.D."/>
            <person name="Kenah C."/>
            <person name="Slattery M."/>
            <person name="Wrighton K.C."/>
            <person name="Wilkins M.J."/>
        </authorList>
    </citation>
    <scope>NUCLEOTIDE SEQUENCE [LARGE SCALE GENOMIC DNA]</scope>
    <source>
        <strain evidence="1">Gr01-1014_85</strain>
    </source>
</reference>
<name>A0A554J9B2_9BACT</name>
<protein>
    <submittedName>
        <fullName evidence="1">Uncharacterized protein</fullName>
    </submittedName>
</protein>
<dbReference type="AlphaFoldDB" id="A0A554J9B2"/>
<dbReference type="Proteomes" id="UP000316253">
    <property type="component" value="Unassembled WGS sequence"/>
</dbReference>
<dbReference type="EMBL" id="VMFD01000075">
    <property type="protein sequence ID" value="TSC64941.1"/>
    <property type="molecule type" value="Genomic_DNA"/>
</dbReference>
<evidence type="ECO:0000313" key="1">
    <source>
        <dbReference type="EMBL" id="TSC64941.1"/>
    </source>
</evidence>
<evidence type="ECO:0000313" key="2">
    <source>
        <dbReference type="Proteomes" id="UP000316253"/>
    </source>
</evidence>
<gene>
    <name evidence="1" type="ORF">CEO22_652</name>
</gene>
<accession>A0A554J9B2</accession>
<sequence>MRVAGVMRCGLASKDCSPEVVRQNLLLQLGIVGLIITQEPDGALKSRITNDDDLDCDESMVPETQLIVAGVRIFTSEQVVNQTIPQQWYPAGRANELMAYRMRLARAWEYALRQRLSRVCPEGPTLKALQATYTQVERVLSGAERDAELDCAGLPPAHATAQVIVHWLTCRPDGTTIDHEIIWHDQHNASVAIVMYFPEKWKGPLFFSTFPVKIEVVS</sequence>
<organism evidence="1 2">
    <name type="scientific">Candidatus Berkelbacteria bacterium Gr01-1014_85</name>
    <dbReference type="NCBI Taxonomy" id="2017150"/>
    <lineage>
        <taxon>Bacteria</taxon>
        <taxon>Candidatus Berkelbacteria</taxon>
    </lineage>
</organism>
<proteinExistence type="predicted"/>